<dbReference type="InterPro" id="IPR000719">
    <property type="entry name" value="Prot_kinase_dom"/>
</dbReference>
<dbReference type="PROSITE" id="PS00108">
    <property type="entry name" value="PROTEIN_KINASE_ST"/>
    <property type="match status" value="1"/>
</dbReference>
<evidence type="ECO:0000256" key="5">
    <source>
        <dbReference type="ARBA" id="ARBA00022679"/>
    </source>
</evidence>
<gene>
    <name evidence="14" type="ORF">OCTVUL_1B019189</name>
</gene>
<feature type="compositionally biased region" description="Basic and acidic residues" evidence="12">
    <location>
        <begin position="876"/>
        <end position="895"/>
    </location>
</feature>
<dbReference type="SMART" id="SM00220">
    <property type="entry name" value="S_TKc"/>
    <property type="match status" value="1"/>
</dbReference>
<feature type="domain" description="Protein kinase" evidence="13">
    <location>
        <begin position="12"/>
        <end position="276"/>
    </location>
</feature>
<accession>A0AA36BYK7</accession>
<keyword evidence="8 11" id="KW-0067">ATP-binding</keyword>
<dbReference type="EC" id="2.7.11.1" evidence="2"/>
<keyword evidence="7" id="KW-0418">Kinase</keyword>
<evidence type="ECO:0000256" key="12">
    <source>
        <dbReference type="SAM" id="MobiDB-lite"/>
    </source>
</evidence>
<dbReference type="AlphaFoldDB" id="A0AA36BYK7"/>
<evidence type="ECO:0000256" key="9">
    <source>
        <dbReference type="ARBA" id="ARBA00047899"/>
    </source>
</evidence>
<dbReference type="Proteomes" id="UP001162480">
    <property type="component" value="Chromosome 28"/>
</dbReference>
<feature type="region of interest" description="Disordered" evidence="12">
    <location>
        <begin position="420"/>
        <end position="501"/>
    </location>
</feature>
<evidence type="ECO:0000256" key="7">
    <source>
        <dbReference type="ARBA" id="ARBA00022777"/>
    </source>
</evidence>
<reference evidence="14" key="1">
    <citation type="submission" date="2023-08" db="EMBL/GenBank/DDBJ databases">
        <authorList>
            <person name="Alioto T."/>
            <person name="Alioto T."/>
            <person name="Gomez Garrido J."/>
        </authorList>
    </citation>
    <scope>NUCLEOTIDE SEQUENCE</scope>
</reference>
<name>A0AA36BYK7_OCTVU</name>
<dbReference type="PANTHER" id="PTHR24346:SF79">
    <property type="entry name" value="PROTEIN KINASE DOMAIN-CONTAINING PROTEIN"/>
    <property type="match status" value="1"/>
</dbReference>
<dbReference type="PROSITE" id="PS00107">
    <property type="entry name" value="PROTEIN_KINASE_ATP"/>
    <property type="match status" value="1"/>
</dbReference>
<dbReference type="FunFam" id="3.30.200.20:FF:000042">
    <property type="entry name" value="Aurora kinase A"/>
    <property type="match status" value="1"/>
</dbReference>
<evidence type="ECO:0000256" key="1">
    <source>
        <dbReference type="ARBA" id="ARBA00004496"/>
    </source>
</evidence>
<dbReference type="GO" id="GO:0005737">
    <property type="term" value="C:cytoplasm"/>
    <property type="evidence" value="ECO:0007669"/>
    <property type="project" value="UniProtKB-SubCell"/>
</dbReference>
<evidence type="ECO:0000259" key="13">
    <source>
        <dbReference type="PROSITE" id="PS50011"/>
    </source>
</evidence>
<evidence type="ECO:0000256" key="6">
    <source>
        <dbReference type="ARBA" id="ARBA00022741"/>
    </source>
</evidence>
<evidence type="ECO:0000256" key="2">
    <source>
        <dbReference type="ARBA" id="ARBA00012513"/>
    </source>
</evidence>
<keyword evidence="3" id="KW-0963">Cytoplasm</keyword>
<feature type="region of interest" description="Disordered" evidence="12">
    <location>
        <begin position="816"/>
        <end position="850"/>
    </location>
</feature>
<dbReference type="GO" id="GO:0004674">
    <property type="term" value="F:protein serine/threonine kinase activity"/>
    <property type="evidence" value="ECO:0007669"/>
    <property type="project" value="UniProtKB-KW"/>
</dbReference>
<dbReference type="GO" id="GO:0035556">
    <property type="term" value="P:intracellular signal transduction"/>
    <property type="evidence" value="ECO:0007669"/>
    <property type="project" value="TreeGrafter"/>
</dbReference>
<dbReference type="EMBL" id="OX597841">
    <property type="protein sequence ID" value="CAI9742334.1"/>
    <property type="molecule type" value="Genomic_DNA"/>
</dbReference>
<comment type="catalytic activity">
    <reaction evidence="10">
        <text>L-seryl-[protein] + ATP = O-phospho-L-seryl-[protein] + ADP + H(+)</text>
        <dbReference type="Rhea" id="RHEA:17989"/>
        <dbReference type="Rhea" id="RHEA-COMP:9863"/>
        <dbReference type="Rhea" id="RHEA-COMP:11604"/>
        <dbReference type="ChEBI" id="CHEBI:15378"/>
        <dbReference type="ChEBI" id="CHEBI:29999"/>
        <dbReference type="ChEBI" id="CHEBI:30616"/>
        <dbReference type="ChEBI" id="CHEBI:83421"/>
        <dbReference type="ChEBI" id="CHEBI:456216"/>
        <dbReference type="EC" id="2.7.11.1"/>
    </reaction>
</comment>
<feature type="compositionally biased region" description="Low complexity" evidence="12">
    <location>
        <begin position="897"/>
        <end position="907"/>
    </location>
</feature>
<feature type="region of interest" description="Disordered" evidence="12">
    <location>
        <begin position="643"/>
        <end position="675"/>
    </location>
</feature>
<dbReference type="InterPro" id="IPR011009">
    <property type="entry name" value="Kinase-like_dom_sf"/>
</dbReference>
<evidence type="ECO:0000256" key="4">
    <source>
        <dbReference type="ARBA" id="ARBA00022527"/>
    </source>
</evidence>
<protein>
    <recommendedName>
        <fullName evidence="2">non-specific serine/threonine protein kinase</fullName>
        <ecNumber evidence="2">2.7.11.1</ecNumber>
    </recommendedName>
</protein>
<evidence type="ECO:0000256" key="10">
    <source>
        <dbReference type="ARBA" id="ARBA00048679"/>
    </source>
</evidence>
<feature type="region of interest" description="Disordered" evidence="12">
    <location>
        <begin position="756"/>
        <end position="787"/>
    </location>
</feature>
<evidence type="ECO:0000256" key="11">
    <source>
        <dbReference type="PROSITE-ProRule" id="PRU10141"/>
    </source>
</evidence>
<keyword evidence="15" id="KW-1185">Reference proteome</keyword>
<keyword evidence="5" id="KW-0808">Transferase</keyword>
<evidence type="ECO:0000256" key="8">
    <source>
        <dbReference type="ARBA" id="ARBA00022840"/>
    </source>
</evidence>
<dbReference type="SUPFAM" id="SSF56112">
    <property type="entry name" value="Protein kinase-like (PK-like)"/>
    <property type="match status" value="1"/>
</dbReference>
<dbReference type="PROSITE" id="PS50011">
    <property type="entry name" value="PROTEIN_KINASE_DOM"/>
    <property type="match status" value="1"/>
</dbReference>
<dbReference type="CDD" id="cd14003">
    <property type="entry name" value="STKc_AMPK-like"/>
    <property type="match status" value="1"/>
</dbReference>
<dbReference type="InterPro" id="IPR017441">
    <property type="entry name" value="Protein_kinase_ATP_BS"/>
</dbReference>
<feature type="region of interest" description="Disordered" evidence="12">
    <location>
        <begin position="343"/>
        <end position="397"/>
    </location>
</feature>
<evidence type="ECO:0000256" key="3">
    <source>
        <dbReference type="ARBA" id="ARBA00022490"/>
    </source>
</evidence>
<dbReference type="FunFam" id="1.10.510.10:FF:001222">
    <property type="entry name" value="Serine/threonine-protein kinase ppk25"/>
    <property type="match status" value="1"/>
</dbReference>
<dbReference type="PANTHER" id="PTHR24346">
    <property type="entry name" value="MAP/MICROTUBULE AFFINITY-REGULATING KINASE"/>
    <property type="match status" value="1"/>
</dbReference>
<feature type="compositionally biased region" description="Basic residues" evidence="12">
    <location>
        <begin position="425"/>
        <end position="434"/>
    </location>
</feature>
<dbReference type="Gene3D" id="1.10.510.10">
    <property type="entry name" value="Transferase(Phosphotransferase) domain 1"/>
    <property type="match status" value="1"/>
</dbReference>
<dbReference type="InterPro" id="IPR008271">
    <property type="entry name" value="Ser/Thr_kinase_AS"/>
</dbReference>
<keyword evidence="4" id="KW-0723">Serine/threonine-protein kinase</keyword>
<organism evidence="14 15">
    <name type="scientific">Octopus vulgaris</name>
    <name type="common">Common octopus</name>
    <dbReference type="NCBI Taxonomy" id="6645"/>
    <lineage>
        <taxon>Eukaryota</taxon>
        <taxon>Metazoa</taxon>
        <taxon>Spiralia</taxon>
        <taxon>Lophotrochozoa</taxon>
        <taxon>Mollusca</taxon>
        <taxon>Cephalopoda</taxon>
        <taxon>Coleoidea</taxon>
        <taxon>Octopodiformes</taxon>
        <taxon>Octopoda</taxon>
        <taxon>Incirrata</taxon>
        <taxon>Octopodidae</taxon>
        <taxon>Octopus</taxon>
    </lineage>
</organism>
<feature type="binding site" evidence="11">
    <location>
        <position position="41"/>
    </location>
    <ligand>
        <name>ATP</name>
        <dbReference type="ChEBI" id="CHEBI:30616"/>
    </ligand>
</feature>
<evidence type="ECO:0000313" key="14">
    <source>
        <dbReference type="EMBL" id="CAI9742334.1"/>
    </source>
</evidence>
<comment type="subcellular location">
    <subcellularLocation>
        <location evidence="1">Cytoplasm</location>
    </subcellularLocation>
</comment>
<feature type="compositionally biased region" description="Basic residues" evidence="12">
    <location>
        <begin position="358"/>
        <end position="371"/>
    </location>
</feature>
<feature type="compositionally biased region" description="Polar residues" evidence="12">
    <location>
        <begin position="826"/>
        <end position="850"/>
    </location>
</feature>
<evidence type="ECO:0000313" key="15">
    <source>
        <dbReference type="Proteomes" id="UP001162480"/>
    </source>
</evidence>
<feature type="region of interest" description="Disordered" evidence="12">
    <location>
        <begin position="876"/>
        <end position="907"/>
    </location>
</feature>
<comment type="catalytic activity">
    <reaction evidence="9">
        <text>L-threonyl-[protein] + ATP = O-phospho-L-threonyl-[protein] + ADP + H(+)</text>
        <dbReference type="Rhea" id="RHEA:46608"/>
        <dbReference type="Rhea" id="RHEA-COMP:11060"/>
        <dbReference type="Rhea" id="RHEA-COMP:11605"/>
        <dbReference type="ChEBI" id="CHEBI:15378"/>
        <dbReference type="ChEBI" id="CHEBI:30013"/>
        <dbReference type="ChEBI" id="CHEBI:30616"/>
        <dbReference type="ChEBI" id="CHEBI:61977"/>
        <dbReference type="ChEBI" id="CHEBI:456216"/>
        <dbReference type="EC" id="2.7.11.1"/>
    </reaction>
</comment>
<feature type="compositionally biased region" description="Polar residues" evidence="12">
    <location>
        <begin position="440"/>
        <end position="463"/>
    </location>
</feature>
<dbReference type="Pfam" id="PF00069">
    <property type="entry name" value="Pkinase"/>
    <property type="match status" value="1"/>
</dbReference>
<feature type="compositionally biased region" description="Polar residues" evidence="12">
    <location>
        <begin position="666"/>
        <end position="675"/>
    </location>
</feature>
<sequence>MGKKIQCIGRYVMEGQTLGKGTFARVELASHSITGCKVAIKIIDTRKLKEEYMRTNLHREARILGQLRHPNIIRLYETLKAATLYCVCMEYAAGGELYSFIKIHPENRLPEDRARPYIRQIISAVHYLHERGVAHRDLKMENIMLDEKKKNIKIVDFGLSNTFSKDNLMKTHCGSPEYAAPELFNPSEKYGPEIDIWSLGIIFYTMLVGKLPFTTPSSDQFRRRELQSQIEKGLVNCHFKEMMHLTPECKELINKLIEPSPSLRLPLMDVEIHPWVTLEAKFPFHPFQSFLKDKQMKNQTLDELSELLSMERSELEETVHESKCDEISAMFNMVMDKKRIAKGIFDQDHTATPETKPPRKHERTGRSKKPRSSVPKPKNTSVSPGGKATEANTDTNLVDGVEMSQQSTSFDFLALCSAPTWLGPGRRRSGRRKSRWPDRSTPSSERARSQSPDPGRLNESSPIHSPVNGKDKLPVETAKSRASQRRSRSCGPHDKRTSLSLQTATVEVADEEQVDLTPRQSPVTRPARLTIQGCYKPSVKQLQIEPHSPNGPLTTVEVHFADNSNPCSTTNFHESNEGSSSNIPLLQEENEQNLDSSVLEPSVPKISLIDKPPVRVLNNIIVKPKQKLLTNNFLLPVDSRLSGAIPKHKGSSSSSSSSQPKLLGPNDNSGSSESFVESIPANNYANLSDDEKLEKCKHNNSNLPRTDSEKRIEQGIIDLKLTDNDEPEEKIDSTSHLLAEPVNVASSSGLCISVGSSAKRTSRTRLTVPGSFLDNKNSPPDHTPDDTVFSELQEHDEDDDNESIILKVLKENSPRRLPHSGLLRHSSGSVKSQKRTGSSASLKTPITPNKQFLRSPLARIESFHSDDFDMLRSDVDARSERERSDAENNSPEKVEISPSASQSSEASVNCMKAPIVPCLTGVYQKQKIKTRSKCKCQTVLKETSLTSGRLQERAGKNDRLLDIREGNDIIGDRILEETVDRIAIGGSSKIHPIVKDEQEGDVPLHMGKSKIPRATNKTGYQMLTSLCSDVTNKPPKSKHMQKALKNSISYEPTQERKKAAVKSSTWKRGFAHFLKKKRTKRYPSNNNNDSANSCHLTATTNNSHTTSPVSKSAPFCLDADNMNLKDPESLSSVSPASAILANTDAVDCQRSPICHSPGPLIKVFDFPGVHDSPKRMSCLISWKRCRECTFTDQSSDEDSDPNFQLEDKLMVPSNKTSITVNNIQDIRLASSCSFANT</sequence>
<keyword evidence="6 11" id="KW-0547">Nucleotide-binding</keyword>
<dbReference type="GO" id="GO:0005524">
    <property type="term" value="F:ATP binding"/>
    <property type="evidence" value="ECO:0007669"/>
    <property type="project" value="UniProtKB-UniRule"/>
</dbReference>
<proteinExistence type="predicted"/>